<keyword evidence="3" id="KW-1003">Cell membrane</keyword>
<sequence>MTTILLYTICLFLLVISYFKNKSKTKEAILKGLKSFENIMPQFLAIVLIISLILSILSPEKISSYIGPNSNIFGVFIASIVGSITTMPTFVAFSTGDLLLKCGAGYAQVAAFISTSTMVGILTFKLEAKFLGKKCALYRNVFAFLFSFMVAIIIGGVFN</sequence>
<dbReference type="EMBL" id="CEKZ01000003">
    <property type="protein sequence ID" value="CEQ03603.1"/>
    <property type="molecule type" value="Genomic_DNA"/>
</dbReference>
<feature type="transmembrane region" description="Helical" evidence="7">
    <location>
        <begin position="136"/>
        <end position="158"/>
    </location>
</feature>
<dbReference type="AlphaFoldDB" id="A0A0C7IA40"/>
<evidence type="ECO:0000313" key="9">
    <source>
        <dbReference type="Proteomes" id="UP000049127"/>
    </source>
</evidence>
<evidence type="ECO:0000256" key="3">
    <source>
        <dbReference type="ARBA" id="ARBA00022475"/>
    </source>
</evidence>
<feature type="transmembrane region" description="Helical" evidence="7">
    <location>
        <begin position="105"/>
        <end position="124"/>
    </location>
</feature>
<dbReference type="GO" id="GO:0005886">
    <property type="term" value="C:plasma membrane"/>
    <property type="evidence" value="ECO:0007669"/>
    <property type="project" value="UniProtKB-SubCell"/>
</dbReference>
<keyword evidence="4 7" id="KW-0812">Transmembrane</keyword>
<accession>A0A0C7IA40</accession>
<keyword evidence="5 7" id="KW-1133">Transmembrane helix</keyword>
<evidence type="ECO:0000256" key="4">
    <source>
        <dbReference type="ARBA" id="ARBA00022692"/>
    </source>
</evidence>
<dbReference type="RefSeq" id="WP_055333550.1">
    <property type="nucleotide sequence ID" value="NZ_CDNF01000003.1"/>
</dbReference>
<evidence type="ECO:0000256" key="7">
    <source>
        <dbReference type="SAM" id="Phobius"/>
    </source>
</evidence>
<proteinExistence type="inferred from homology"/>
<evidence type="ECO:0000313" key="8">
    <source>
        <dbReference type="EMBL" id="CEQ03603.1"/>
    </source>
</evidence>
<organism evidence="8 9">
    <name type="scientific">Paraclostridium sordellii</name>
    <name type="common">Clostridium sordellii</name>
    <dbReference type="NCBI Taxonomy" id="1505"/>
    <lineage>
        <taxon>Bacteria</taxon>
        <taxon>Bacillati</taxon>
        <taxon>Bacillota</taxon>
        <taxon>Clostridia</taxon>
        <taxon>Peptostreptococcales</taxon>
        <taxon>Peptostreptococcaceae</taxon>
        <taxon>Paraclostridium</taxon>
    </lineage>
</organism>
<dbReference type="OrthoDB" id="5465282at2"/>
<evidence type="ECO:0000256" key="5">
    <source>
        <dbReference type="ARBA" id="ARBA00022989"/>
    </source>
</evidence>
<evidence type="ECO:0000256" key="6">
    <source>
        <dbReference type="ARBA" id="ARBA00023136"/>
    </source>
</evidence>
<dbReference type="Proteomes" id="UP000049127">
    <property type="component" value="Unassembled WGS sequence"/>
</dbReference>
<evidence type="ECO:0000256" key="2">
    <source>
        <dbReference type="ARBA" id="ARBA00006386"/>
    </source>
</evidence>
<feature type="transmembrane region" description="Helical" evidence="7">
    <location>
        <begin position="43"/>
        <end position="60"/>
    </location>
</feature>
<evidence type="ECO:0000256" key="1">
    <source>
        <dbReference type="ARBA" id="ARBA00004651"/>
    </source>
</evidence>
<dbReference type="Pfam" id="PF03773">
    <property type="entry name" value="ArsP_1"/>
    <property type="match status" value="1"/>
</dbReference>
<keyword evidence="6 7" id="KW-0472">Membrane</keyword>
<feature type="transmembrane region" description="Helical" evidence="7">
    <location>
        <begin position="72"/>
        <end position="93"/>
    </location>
</feature>
<name>A0A0C7IA40_PARSO</name>
<reference evidence="9" key="1">
    <citation type="submission" date="2015-01" db="EMBL/GenBank/DDBJ databases">
        <authorList>
            <person name="Aslett M.A."/>
            <person name="De Silva N."/>
        </authorList>
    </citation>
    <scope>NUCLEOTIDE SEQUENCE [LARGE SCALE GENOMIC DNA]</scope>
    <source>
        <strain evidence="9">R28058</strain>
    </source>
</reference>
<comment type="subcellular location">
    <subcellularLocation>
        <location evidence="1">Cell membrane</location>
        <topology evidence="1">Multi-pass membrane protein</topology>
    </subcellularLocation>
</comment>
<gene>
    <name evidence="8" type="ORF">R28058_13361</name>
</gene>
<protein>
    <submittedName>
        <fullName evidence="8">Putative permease</fullName>
    </submittedName>
</protein>
<dbReference type="InterPro" id="IPR005524">
    <property type="entry name" value="DUF318"/>
</dbReference>
<comment type="similarity">
    <text evidence="2">Belongs to the UPF0718 family.</text>
</comment>